<dbReference type="AlphaFoldDB" id="A0A239WXN6"/>
<evidence type="ECO:0000256" key="1">
    <source>
        <dbReference type="SAM" id="Phobius"/>
    </source>
</evidence>
<evidence type="ECO:0000313" key="3">
    <source>
        <dbReference type="Proteomes" id="UP000215144"/>
    </source>
</evidence>
<accession>A0A239WXN6</accession>
<dbReference type="Proteomes" id="UP000215144">
    <property type="component" value="Chromosome 1"/>
</dbReference>
<dbReference type="InterPro" id="IPR010718">
    <property type="entry name" value="DUF1294"/>
</dbReference>
<reference evidence="2 3" key="1">
    <citation type="submission" date="2017-06" db="EMBL/GenBank/DDBJ databases">
        <authorList>
            <consortium name="Pathogen Informatics"/>
        </authorList>
    </citation>
    <scope>NUCLEOTIDE SEQUENCE [LARGE SCALE GENOMIC DNA]</scope>
    <source>
        <strain evidence="2 3">NCTC11291</strain>
    </source>
</reference>
<proteinExistence type="predicted"/>
<name>A0A239WXN6_STRAI</name>
<protein>
    <submittedName>
        <fullName evidence="2">Membrane protein</fullName>
    </submittedName>
</protein>
<dbReference type="OrthoDB" id="1698854at2"/>
<sequence>MVILFVGIGLIFWNGFVFLCYGYDKWQAIRGNWRLSERFLLTITLLCGGIGAFLGGQLFHHKIQKWYFRWSWWLGMMMLASMVSIYLFLVSIT</sequence>
<keyword evidence="1" id="KW-0812">Transmembrane</keyword>
<dbReference type="Pfam" id="PF06961">
    <property type="entry name" value="DUF1294"/>
    <property type="match status" value="1"/>
</dbReference>
<dbReference type="KEGG" id="saco:SAME_00804"/>
<gene>
    <name evidence="2" type="ORF">SAMEA4504048_00804</name>
</gene>
<dbReference type="EMBL" id="LT906454">
    <property type="protein sequence ID" value="SNV38464.1"/>
    <property type="molecule type" value="Genomic_DNA"/>
</dbReference>
<keyword evidence="1" id="KW-1133">Transmembrane helix</keyword>
<keyword evidence="1" id="KW-0472">Membrane</keyword>
<organism evidence="2 3">
    <name type="scientific">Streptococcus acidominimus</name>
    <dbReference type="NCBI Taxonomy" id="1326"/>
    <lineage>
        <taxon>Bacteria</taxon>
        <taxon>Bacillati</taxon>
        <taxon>Bacillota</taxon>
        <taxon>Bacilli</taxon>
        <taxon>Lactobacillales</taxon>
        <taxon>Streptococcaceae</taxon>
        <taxon>Streptococcus</taxon>
    </lineage>
</organism>
<feature type="transmembrane region" description="Helical" evidence="1">
    <location>
        <begin position="38"/>
        <end position="59"/>
    </location>
</feature>
<dbReference type="RefSeq" id="WP_095122165.1">
    <property type="nucleotide sequence ID" value="NZ_LT906454.1"/>
</dbReference>
<feature type="transmembrane region" description="Helical" evidence="1">
    <location>
        <begin position="71"/>
        <end position="92"/>
    </location>
</feature>
<evidence type="ECO:0000313" key="2">
    <source>
        <dbReference type="EMBL" id="SNV38464.1"/>
    </source>
</evidence>